<keyword evidence="1" id="KW-0812">Transmembrane</keyword>
<feature type="transmembrane region" description="Helical" evidence="1">
    <location>
        <begin position="199"/>
        <end position="220"/>
    </location>
</feature>
<dbReference type="EMBL" id="LR862133">
    <property type="protein sequence ID" value="CAD1838894.1"/>
    <property type="molecule type" value="Genomic_DNA"/>
</dbReference>
<feature type="transmembrane region" description="Helical" evidence="1">
    <location>
        <begin position="59"/>
        <end position="78"/>
    </location>
</feature>
<dbReference type="AlphaFoldDB" id="A0A6V7Q6R1"/>
<reference evidence="2" key="1">
    <citation type="submission" date="2020-07" db="EMBL/GenBank/DDBJ databases">
        <authorList>
            <person name="Lin J."/>
        </authorList>
    </citation>
    <scope>NUCLEOTIDE SEQUENCE</scope>
</reference>
<gene>
    <name evidence="2" type="ORF">CB5_LOCUS22105</name>
</gene>
<feature type="transmembrane region" description="Helical" evidence="1">
    <location>
        <begin position="232"/>
        <end position="254"/>
    </location>
</feature>
<dbReference type="PANTHER" id="PTHR34116">
    <property type="entry name" value="PLASMINOGEN ACTIVATOR INHIBITOR"/>
    <property type="match status" value="1"/>
</dbReference>
<sequence>MPLTRLVADAFGLATVTLGVLFIILSLLCIFQCGYFHIRIQRGALLQLGYFNGPWVTRIALILIAIWWTLGEAVRLTFLKKRLFSSLLWQKDVCKAYIISNLGFAEPCIFLSLGFLLHASLQKRESGTLSPRWNKRTIGYTLLFGVPVLVIQTLIVFFGSTFINKENSEGRTKMAKYFTRSYFLGQDDIICTYPLLSTILLGLFYTLLISYVACVGSRMLYFVINKGLRRRVYWLISSVLLLPSFRVLLLGFSVLPRPGNVSYETIVFLAFILMLSCMVVGIVFLVYYPVADSLALRDLGHNREMADLVPYDDYYYDGVSLIANQGNRDVARNSDASAKRGSISFRSMIRDEAAGADTEDAGFPPALGPFASARPPPVLRPRRLPSPCSLLEKNLIWLLKDNSSGKKSCLAAGRKLHHGSWLD</sequence>
<feature type="transmembrane region" description="Helical" evidence="1">
    <location>
        <begin position="266"/>
        <end position="288"/>
    </location>
</feature>
<feature type="transmembrane region" description="Helical" evidence="1">
    <location>
        <begin position="138"/>
        <end position="163"/>
    </location>
</feature>
<feature type="transmembrane region" description="Helical" evidence="1">
    <location>
        <begin position="98"/>
        <end position="117"/>
    </location>
</feature>
<feature type="transmembrane region" description="Helical" evidence="1">
    <location>
        <begin position="12"/>
        <end position="38"/>
    </location>
</feature>
<evidence type="ECO:0000256" key="1">
    <source>
        <dbReference type="SAM" id="Phobius"/>
    </source>
</evidence>
<evidence type="ECO:0000313" key="2">
    <source>
        <dbReference type="EMBL" id="CAD1838894.1"/>
    </source>
</evidence>
<proteinExistence type="predicted"/>
<protein>
    <submittedName>
        <fullName evidence="2">Uncharacterized protein</fullName>
    </submittedName>
</protein>
<accession>A0A6V7Q6R1</accession>
<dbReference type="InterPro" id="IPR016971">
    <property type="entry name" value="UCP031277"/>
</dbReference>
<keyword evidence="1" id="KW-1133">Transmembrane helix</keyword>
<name>A0A6V7Q6R1_ANACO</name>
<keyword evidence="1" id="KW-0472">Membrane</keyword>
<dbReference type="PIRSF" id="PIRSF031277">
    <property type="entry name" value="UCP031277"/>
    <property type="match status" value="1"/>
</dbReference>
<organism evidence="2">
    <name type="scientific">Ananas comosus var. bracteatus</name>
    <name type="common">red pineapple</name>
    <dbReference type="NCBI Taxonomy" id="296719"/>
    <lineage>
        <taxon>Eukaryota</taxon>
        <taxon>Viridiplantae</taxon>
        <taxon>Streptophyta</taxon>
        <taxon>Embryophyta</taxon>
        <taxon>Tracheophyta</taxon>
        <taxon>Spermatophyta</taxon>
        <taxon>Magnoliopsida</taxon>
        <taxon>Liliopsida</taxon>
        <taxon>Poales</taxon>
        <taxon>Bromeliaceae</taxon>
        <taxon>Bromelioideae</taxon>
        <taxon>Ananas</taxon>
    </lineage>
</organism>
<dbReference type="PANTHER" id="PTHR34116:SF2">
    <property type="entry name" value="THH1_TOM1_TOM3 DOMAIN-CONTAINING PROTEIN"/>
    <property type="match status" value="1"/>
</dbReference>